<dbReference type="SUPFAM" id="SSF48452">
    <property type="entry name" value="TPR-like"/>
    <property type="match status" value="1"/>
</dbReference>
<dbReference type="Gene3D" id="3.40.50.150">
    <property type="entry name" value="Vaccinia Virus protein VP39"/>
    <property type="match status" value="1"/>
</dbReference>
<dbReference type="PRINTS" id="PR00996">
    <property type="entry name" value="CHERMTFRASE"/>
</dbReference>
<dbReference type="RefSeq" id="WP_171433270.1">
    <property type="nucleotide sequence ID" value="NZ_JABFJV010000018.1"/>
</dbReference>
<feature type="region of interest" description="Disordered" evidence="4">
    <location>
        <begin position="295"/>
        <end position="360"/>
    </location>
</feature>
<reference evidence="6 7" key="1">
    <citation type="submission" date="2020-05" db="EMBL/GenBank/DDBJ databases">
        <authorList>
            <person name="Whitworth D."/>
        </authorList>
    </citation>
    <scope>NUCLEOTIDE SEQUENCE [LARGE SCALE GENOMIC DNA]</scope>
    <source>
        <strain evidence="6 7">AB043B</strain>
    </source>
</reference>
<dbReference type="Pfam" id="PF01739">
    <property type="entry name" value="CheR"/>
    <property type="match status" value="1"/>
</dbReference>
<comment type="caution">
    <text evidence="6">The sequence shown here is derived from an EMBL/GenBank/DDBJ whole genome shotgun (WGS) entry which is preliminary data.</text>
</comment>
<dbReference type="AlphaFoldDB" id="A0A7Y4KH83"/>
<evidence type="ECO:0000259" key="5">
    <source>
        <dbReference type="PROSITE" id="PS50123"/>
    </source>
</evidence>
<feature type="domain" description="CheR-type methyltransferase" evidence="5">
    <location>
        <begin position="10"/>
        <end position="249"/>
    </location>
</feature>
<keyword evidence="2" id="KW-0808">Transferase</keyword>
<organism evidence="6 7">
    <name type="scientific">Corallococcus exercitus</name>
    <dbReference type="NCBI Taxonomy" id="2316736"/>
    <lineage>
        <taxon>Bacteria</taxon>
        <taxon>Pseudomonadati</taxon>
        <taxon>Myxococcota</taxon>
        <taxon>Myxococcia</taxon>
        <taxon>Myxococcales</taxon>
        <taxon>Cystobacterineae</taxon>
        <taxon>Myxococcaceae</taxon>
        <taxon>Corallococcus</taxon>
    </lineage>
</organism>
<dbReference type="EMBL" id="JABFJV010000018">
    <property type="protein sequence ID" value="NOK32659.1"/>
    <property type="molecule type" value="Genomic_DNA"/>
</dbReference>
<dbReference type="SMART" id="SM00138">
    <property type="entry name" value="MeTrc"/>
    <property type="match status" value="1"/>
</dbReference>
<dbReference type="InterPro" id="IPR000780">
    <property type="entry name" value="CheR_MeTrfase"/>
</dbReference>
<dbReference type="InterPro" id="IPR050903">
    <property type="entry name" value="Bact_Chemotaxis_MeTrfase"/>
</dbReference>
<dbReference type="Proteomes" id="UP000563426">
    <property type="component" value="Unassembled WGS sequence"/>
</dbReference>
<dbReference type="GO" id="GO:0032259">
    <property type="term" value="P:methylation"/>
    <property type="evidence" value="ECO:0007669"/>
    <property type="project" value="UniProtKB-KW"/>
</dbReference>
<dbReference type="PANTHER" id="PTHR24422">
    <property type="entry name" value="CHEMOTAXIS PROTEIN METHYLTRANSFERASE"/>
    <property type="match status" value="1"/>
</dbReference>
<dbReference type="InterPro" id="IPR022642">
    <property type="entry name" value="CheR_C"/>
</dbReference>
<accession>A0A7Y4KH83</accession>
<proteinExistence type="predicted"/>
<name>A0A7Y4KH83_9BACT</name>
<keyword evidence="7" id="KW-1185">Reference proteome</keyword>
<dbReference type="InterPro" id="IPR011990">
    <property type="entry name" value="TPR-like_helical_dom_sf"/>
</dbReference>
<dbReference type="PROSITE" id="PS50123">
    <property type="entry name" value="CHER"/>
    <property type="match status" value="1"/>
</dbReference>
<gene>
    <name evidence="6" type="ORF">HMI49_05540</name>
</gene>
<evidence type="ECO:0000313" key="6">
    <source>
        <dbReference type="EMBL" id="NOK32659.1"/>
    </source>
</evidence>
<feature type="region of interest" description="Disordered" evidence="4">
    <location>
        <begin position="393"/>
        <end position="418"/>
    </location>
</feature>
<evidence type="ECO:0000256" key="3">
    <source>
        <dbReference type="ARBA" id="ARBA00022691"/>
    </source>
</evidence>
<protein>
    <submittedName>
        <fullName evidence="6">Chemotaxis protein CheR</fullName>
    </submittedName>
</protein>
<dbReference type="SUPFAM" id="SSF53335">
    <property type="entry name" value="S-adenosyl-L-methionine-dependent methyltransferases"/>
    <property type="match status" value="1"/>
</dbReference>
<evidence type="ECO:0000256" key="4">
    <source>
        <dbReference type="SAM" id="MobiDB-lite"/>
    </source>
</evidence>
<evidence type="ECO:0000256" key="2">
    <source>
        <dbReference type="ARBA" id="ARBA00022679"/>
    </source>
</evidence>
<dbReference type="InterPro" id="IPR029063">
    <property type="entry name" value="SAM-dependent_MTases_sf"/>
</dbReference>
<dbReference type="Gene3D" id="1.25.40.10">
    <property type="entry name" value="Tetratricopeptide repeat domain"/>
    <property type="match status" value="1"/>
</dbReference>
<evidence type="ECO:0000256" key="1">
    <source>
        <dbReference type="ARBA" id="ARBA00022603"/>
    </source>
</evidence>
<keyword evidence="3" id="KW-0949">S-adenosyl-L-methionine</keyword>
<evidence type="ECO:0000313" key="7">
    <source>
        <dbReference type="Proteomes" id="UP000563426"/>
    </source>
</evidence>
<dbReference type="PANTHER" id="PTHR24422:SF19">
    <property type="entry name" value="CHEMOTAXIS PROTEIN METHYLTRANSFERASE"/>
    <property type="match status" value="1"/>
</dbReference>
<dbReference type="GO" id="GO:0008757">
    <property type="term" value="F:S-adenosylmethionine-dependent methyltransferase activity"/>
    <property type="evidence" value="ECO:0007669"/>
    <property type="project" value="InterPro"/>
</dbReference>
<sequence>MIGGVLPPGFKEVLDLVEQRAGLAAPSCLAAALEGIQRAMARANQDDVMRYLHEVALDNTLFDDLLTELTIGETYFFRTHEHFDHLRRVVLPELRERRGQGHLLRAWSAACSSGEEPYSIAALLMAEGWEEHMMVRATDVSRTALSRAQQARYTDWSLRGPSADRMRPHLKQEGRFYWLSQDVKRHVQLGYLNLALETWPSPESGLWQMDVIFCRNVLIYFNRATIEGVARRLHASLDDGGYLFTGPSDPPLGDYAPFEPVLTEWGVLYRKPLAGANAGHFVPLQPLAPLRADGSPFPTSGGRTGSGAFPAVTDPRARPSPTGIPSTFGADGSLPGASAPWGTGLAGTATPAWGTEPYGSGAPAPGTGSYGGGAPASGAGPYGSGAPASGAGPYGGGTPASGARPVSGGPSSTTGTRPRFALSVEALETVRQALARGDWREGSRRAGAQSADPEEALAAVRALANLDPRAAVFACGEAVVRHPLVAGLRYLEALLLLGQARLADAEKSARQALYLEPGLAVGHLLLGHVLRRQDQTAAAARAYREAEGLCRKLPPEALVPLAEGERAGALADVARAEWRRLERTEGGDAS</sequence>
<keyword evidence="1" id="KW-0489">Methyltransferase</keyword>